<reference evidence="10" key="1">
    <citation type="submission" date="2012-03" db="EMBL/GenBank/DDBJ databases">
        <title>Complete sequence of chromosome of Deinococcus peraridilitoris DSM 19664.</title>
        <authorList>
            <person name="Lucas S."/>
            <person name="Copeland A."/>
            <person name="Lapidus A."/>
            <person name="Glavina del Rio T."/>
            <person name="Dalin E."/>
            <person name="Tice H."/>
            <person name="Bruce D."/>
            <person name="Goodwin L."/>
            <person name="Pitluck S."/>
            <person name="Peters L."/>
            <person name="Mikhailova N."/>
            <person name="Lu M."/>
            <person name="Kyrpides N."/>
            <person name="Mavromatis K."/>
            <person name="Ivanova N."/>
            <person name="Brettin T."/>
            <person name="Detter J.C."/>
            <person name="Han C."/>
            <person name="Larimer F."/>
            <person name="Land M."/>
            <person name="Hauser L."/>
            <person name="Markowitz V."/>
            <person name="Cheng J.-F."/>
            <person name="Hugenholtz P."/>
            <person name="Woyke T."/>
            <person name="Wu D."/>
            <person name="Pukall R."/>
            <person name="Steenblock K."/>
            <person name="Brambilla E."/>
            <person name="Klenk H.-P."/>
            <person name="Eisen J.A."/>
        </authorList>
    </citation>
    <scope>NUCLEOTIDE SEQUENCE [LARGE SCALE GENOMIC DNA]</scope>
    <source>
        <strain evidence="10">DSM 19664 / LMG 22246 / CIP 109416 / KR-200</strain>
    </source>
</reference>
<dbReference type="NCBIfam" id="TIGR03178">
    <property type="entry name" value="allantoinase"/>
    <property type="match status" value="1"/>
</dbReference>
<feature type="domain" description="Amidohydrolase-related" evidence="8">
    <location>
        <begin position="51"/>
        <end position="429"/>
    </location>
</feature>
<dbReference type="Pfam" id="PF01979">
    <property type="entry name" value="Amidohydro_1"/>
    <property type="match status" value="1"/>
</dbReference>
<dbReference type="GO" id="GO:0004038">
    <property type="term" value="F:allantoinase activity"/>
    <property type="evidence" value="ECO:0007669"/>
    <property type="project" value="UniProtKB-UniRule"/>
</dbReference>
<dbReference type="HAMAP" id="MF_01645">
    <property type="entry name" value="Hydantoinase"/>
    <property type="match status" value="1"/>
</dbReference>
<dbReference type="Gene3D" id="3.20.20.140">
    <property type="entry name" value="Metal-dependent hydrolases"/>
    <property type="match status" value="1"/>
</dbReference>
<dbReference type="Proteomes" id="UP000010467">
    <property type="component" value="Chromosome"/>
</dbReference>
<feature type="binding site" evidence="7">
    <location>
        <position position="238"/>
    </location>
    <ligand>
        <name>Zn(2+)</name>
        <dbReference type="ChEBI" id="CHEBI:29105"/>
        <label>2</label>
    </ligand>
</feature>
<comment type="pathway">
    <text evidence="7">Nitrogen metabolism; (S)-allantoin degradation; allantoate from (S)-allantoin: step 1/1.</text>
</comment>
<feature type="binding site" evidence="7">
    <location>
        <position position="59"/>
    </location>
    <ligand>
        <name>Zn(2+)</name>
        <dbReference type="ChEBI" id="CHEBI:29105"/>
        <label>1</label>
    </ligand>
</feature>
<evidence type="ECO:0000313" key="10">
    <source>
        <dbReference type="Proteomes" id="UP000010467"/>
    </source>
</evidence>
<name>K9ZVV2_DEIPD</name>
<sequence>MYDQLIRGGAFIFEDTVEVADLAVQDGVIVALGHGLAGSARHETDARGLHVFPGMVDTHVHFNEPGREQWEGLASGSRALAAGGGTMFCDMPLNSDPPVVSVAALQAKRAAGEARSLVDFALWGGLIPGNVRALPALAHAGVMGFKAFMSNSGIPEFPAADDRTLLEGLSLARELGLVVAVHAESEALTGWRTEFIRSRGGRGVRDYLKSRPVTAEVEAVQRVLMFAEDTGARLHLVHLSSGRAVVQAAQARARGVDVSIETCPHYLFFTEEDLERLGALAKCAPPLRPHPDREELWHCVLNGQVDLVGSDHSPSDPALKQPEDFFEVWGGVAGVQSTLTVLLTEGHARRGLGLERVAALSATTPARRFGFAGKGTLSVGADADLVLVDLNASSTLERSDLHDRWRLSPYLGYTFQGCVRQTFSRGVTVYSEGKFDAAHRGRFVRPDPDA</sequence>
<feature type="binding site" evidence="7">
    <location>
        <position position="311"/>
    </location>
    <ligand>
        <name>Zn(2+)</name>
        <dbReference type="ChEBI" id="CHEBI:29105"/>
        <label>1</label>
    </ligand>
</feature>
<keyword evidence="3 7" id="KW-0659">Purine metabolism</keyword>
<dbReference type="InterPro" id="IPR047604">
    <property type="entry name" value="Allantoinase_bact"/>
</dbReference>
<dbReference type="GO" id="GO:0000256">
    <property type="term" value="P:allantoin catabolic process"/>
    <property type="evidence" value="ECO:0007669"/>
    <property type="project" value="UniProtKB-UniRule"/>
</dbReference>
<dbReference type="STRING" id="937777.Deipe_0149"/>
<evidence type="ECO:0000256" key="7">
    <source>
        <dbReference type="HAMAP-Rule" id="MF_01645"/>
    </source>
</evidence>
<dbReference type="GO" id="GO:0050897">
    <property type="term" value="F:cobalt ion binding"/>
    <property type="evidence" value="ECO:0007669"/>
    <property type="project" value="InterPro"/>
</dbReference>
<dbReference type="EMBL" id="CP003382">
    <property type="protein sequence ID" value="AFZ65753.1"/>
    <property type="molecule type" value="Genomic_DNA"/>
</dbReference>
<dbReference type="OrthoDB" id="9765462at2"/>
<evidence type="ECO:0000256" key="6">
    <source>
        <dbReference type="ARBA" id="ARBA00022833"/>
    </source>
</evidence>
<dbReference type="InterPro" id="IPR032466">
    <property type="entry name" value="Metal_Hydrolase"/>
</dbReference>
<comment type="similarity">
    <text evidence="7">Belongs to the metallo-dependent hydrolases superfamily. Allantoinase family.</text>
</comment>
<dbReference type="SUPFAM" id="SSF51556">
    <property type="entry name" value="Metallo-dependent hydrolases"/>
    <property type="match status" value="1"/>
</dbReference>
<dbReference type="GO" id="GO:0008270">
    <property type="term" value="F:zinc ion binding"/>
    <property type="evidence" value="ECO:0007669"/>
    <property type="project" value="InterPro"/>
</dbReference>
<keyword evidence="4 7" id="KW-0479">Metal-binding</keyword>
<evidence type="ECO:0000256" key="4">
    <source>
        <dbReference type="ARBA" id="ARBA00022723"/>
    </source>
</evidence>
<evidence type="ECO:0000256" key="5">
    <source>
        <dbReference type="ARBA" id="ARBA00022801"/>
    </source>
</evidence>
<comment type="subunit">
    <text evidence="2 7">Homotetramer.</text>
</comment>
<keyword evidence="10" id="KW-1185">Reference proteome</keyword>
<evidence type="ECO:0000259" key="8">
    <source>
        <dbReference type="Pfam" id="PF01979"/>
    </source>
</evidence>
<dbReference type="InterPro" id="IPR006680">
    <property type="entry name" value="Amidohydro-rel"/>
</dbReference>
<dbReference type="PANTHER" id="PTHR43668">
    <property type="entry name" value="ALLANTOINASE"/>
    <property type="match status" value="1"/>
</dbReference>
<comment type="function">
    <text evidence="7">Catalyzes the conversion of allantoin (5-ureidohydantoin) to allantoic acid by hydrolytic cleavage of the five-member hydantoin ring.</text>
</comment>
<evidence type="ECO:0000313" key="9">
    <source>
        <dbReference type="EMBL" id="AFZ65753.1"/>
    </source>
</evidence>
<evidence type="ECO:0000256" key="3">
    <source>
        <dbReference type="ARBA" id="ARBA00022631"/>
    </source>
</evidence>
<gene>
    <name evidence="7" type="primary">allB</name>
    <name evidence="9" type="ordered locus">Deipe_0149</name>
</gene>
<dbReference type="NCBIfam" id="NF004839">
    <property type="entry name" value="PRK06189.1"/>
    <property type="match status" value="1"/>
</dbReference>
<feature type="binding site" description="via carbamate group" evidence="7">
    <location>
        <position position="146"/>
    </location>
    <ligand>
        <name>Zn(2+)</name>
        <dbReference type="ChEBI" id="CHEBI:29105"/>
        <label>1</label>
    </ligand>
</feature>
<dbReference type="EC" id="3.5.2.5" evidence="7"/>
<dbReference type="HOGENOM" id="CLU_015572_4_0_0"/>
<feature type="binding site" description="via carbamate group" evidence="7">
    <location>
        <position position="146"/>
    </location>
    <ligand>
        <name>Zn(2+)</name>
        <dbReference type="ChEBI" id="CHEBI:29105"/>
        <label>2</label>
    </ligand>
</feature>
<comment type="cofactor">
    <cofactor evidence="7">
        <name>Zn(2+)</name>
        <dbReference type="ChEBI" id="CHEBI:29105"/>
    </cofactor>
    <text evidence="7">Binds 2 Zn(2+) ions per subunit.</text>
</comment>
<dbReference type="AlphaFoldDB" id="K9ZVV2"/>
<evidence type="ECO:0000256" key="1">
    <source>
        <dbReference type="ARBA" id="ARBA00008829"/>
    </source>
</evidence>
<proteinExistence type="inferred from homology"/>
<comment type="PTM">
    <text evidence="7">Carboxylation allows a single lysine to coordinate two zinc ions.</text>
</comment>
<dbReference type="eggNOG" id="COG0044">
    <property type="taxonomic scope" value="Bacteria"/>
</dbReference>
<keyword evidence="5 7" id="KW-0378">Hydrolase</keyword>
<dbReference type="Gene3D" id="2.30.40.10">
    <property type="entry name" value="Urease, subunit C, domain 1"/>
    <property type="match status" value="1"/>
</dbReference>
<evidence type="ECO:0000256" key="2">
    <source>
        <dbReference type="ARBA" id="ARBA00011881"/>
    </source>
</evidence>
<feature type="binding site" evidence="7">
    <location>
        <position position="182"/>
    </location>
    <ligand>
        <name>Zn(2+)</name>
        <dbReference type="ChEBI" id="CHEBI:29105"/>
        <label>2</label>
    </ligand>
</feature>
<dbReference type="SUPFAM" id="SSF51338">
    <property type="entry name" value="Composite domain of metallo-dependent hydrolases"/>
    <property type="match status" value="1"/>
</dbReference>
<dbReference type="PATRIC" id="fig|937777.3.peg.159"/>
<dbReference type="InterPro" id="IPR011059">
    <property type="entry name" value="Metal-dep_hydrolase_composite"/>
</dbReference>
<protein>
    <recommendedName>
        <fullName evidence="7">Allantoinase</fullName>
        <ecNumber evidence="7">3.5.2.5</ecNumber>
    </recommendedName>
    <alternativeName>
        <fullName evidence="7">Allantoin-utilizing enzyme</fullName>
    </alternativeName>
</protein>
<accession>K9ZVV2</accession>
<dbReference type="GO" id="GO:0005737">
    <property type="term" value="C:cytoplasm"/>
    <property type="evidence" value="ECO:0007669"/>
    <property type="project" value="TreeGrafter"/>
</dbReference>
<dbReference type="RefSeq" id="WP_015234064.1">
    <property type="nucleotide sequence ID" value="NC_019793.1"/>
</dbReference>
<comment type="catalytic activity">
    <reaction evidence="7">
        <text>(S)-allantoin + H2O = allantoate + H(+)</text>
        <dbReference type="Rhea" id="RHEA:17029"/>
        <dbReference type="ChEBI" id="CHEBI:15377"/>
        <dbReference type="ChEBI" id="CHEBI:15378"/>
        <dbReference type="ChEBI" id="CHEBI:15678"/>
        <dbReference type="ChEBI" id="CHEBI:17536"/>
        <dbReference type="EC" id="3.5.2.5"/>
    </reaction>
</comment>
<dbReference type="UniPathway" id="UPA00395">
    <property type="reaction ID" value="UER00653"/>
</dbReference>
<dbReference type="InterPro" id="IPR017593">
    <property type="entry name" value="Allantoinase"/>
</dbReference>
<dbReference type="GO" id="GO:0006145">
    <property type="term" value="P:purine nucleobase catabolic process"/>
    <property type="evidence" value="ECO:0007669"/>
    <property type="project" value="TreeGrafter"/>
</dbReference>
<organism evidence="9 10">
    <name type="scientific">Deinococcus peraridilitoris (strain DSM 19664 / LMG 22246 / CIP 109416 / KR-200)</name>
    <dbReference type="NCBI Taxonomy" id="937777"/>
    <lineage>
        <taxon>Bacteria</taxon>
        <taxon>Thermotogati</taxon>
        <taxon>Deinococcota</taxon>
        <taxon>Deinococci</taxon>
        <taxon>Deinococcales</taxon>
        <taxon>Deinococcaceae</taxon>
        <taxon>Deinococcus</taxon>
    </lineage>
</organism>
<feature type="modified residue" description="N6-carboxylysine" evidence="7">
    <location>
        <position position="146"/>
    </location>
</feature>
<feature type="binding site" evidence="7">
    <location>
        <position position="61"/>
    </location>
    <ligand>
        <name>Zn(2+)</name>
        <dbReference type="ChEBI" id="CHEBI:29105"/>
        <label>1</label>
    </ligand>
</feature>
<dbReference type="PANTHER" id="PTHR43668:SF4">
    <property type="entry name" value="ALLANTOINASE"/>
    <property type="match status" value="1"/>
</dbReference>
<dbReference type="FunFam" id="3.20.20.140:FF:000174">
    <property type="entry name" value="Dihydropyrimidinase-related protein 2"/>
    <property type="match status" value="1"/>
</dbReference>
<comment type="similarity">
    <text evidence="1">Belongs to the metallo-dependent hydrolases superfamily. Hydantoinase/dihydropyrimidinase family.</text>
</comment>
<keyword evidence="6 7" id="KW-0862">Zinc</keyword>
<dbReference type="InterPro" id="IPR050138">
    <property type="entry name" value="DHOase/Allantoinase_Hydrolase"/>
</dbReference>
<dbReference type="KEGG" id="dpd:Deipe_0149"/>